<reference evidence="8" key="1">
    <citation type="submission" date="2018-07" db="EMBL/GenBank/DDBJ databases">
        <authorList>
            <consortium name="Genoscope - CEA"/>
            <person name="William W."/>
        </authorList>
    </citation>
    <scope>NUCLEOTIDE SEQUENCE</scope>
    <source>
        <strain evidence="8">IK1</strain>
    </source>
</reference>
<dbReference type="GO" id="GO:0005385">
    <property type="term" value="F:zinc ion transmembrane transporter activity"/>
    <property type="evidence" value="ECO:0007669"/>
    <property type="project" value="TreeGrafter"/>
</dbReference>
<evidence type="ECO:0000313" key="8">
    <source>
        <dbReference type="EMBL" id="VBB44816.1"/>
    </source>
</evidence>
<dbReference type="SUPFAM" id="SSF161111">
    <property type="entry name" value="Cation efflux protein transmembrane domain-like"/>
    <property type="match status" value="1"/>
</dbReference>
<keyword evidence="3" id="KW-0864">Zinc transport</keyword>
<evidence type="ECO:0000256" key="6">
    <source>
        <dbReference type="SAM" id="Phobius"/>
    </source>
</evidence>
<accession>A0A653A9R1</accession>
<organism evidence="8">
    <name type="scientific">Uncultured Desulfatiglans sp</name>
    <dbReference type="NCBI Taxonomy" id="1748965"/>
    <lineage>
        <taxon>Bacteria</taxon>
        <taxon>Pseudomonadati</taxon>
        <taxon>Thermodesulfobacteriota</taxon>
        <taxon>Desulfobacteria</taxon>
        <taxon>Desulfatiglandales</taxon>
        <taxon>Desulfatiglandaceae</taxon>
        <taxon>Desulfatiglans</taxon>
        <taxon>environmental samples</taxon>
    </lineage>
</organism>
<feature type="transmembrane region" description="Helical" evidence="6">
    <location>
        <begin position="79"/>
        <end position="100"/>
    </location>
</feature>
<feature type="transmembrane region" description="Helical" evidence="6">
    <location>
        <begin position="19"/>
        <end position="40"/>
    </location>
</feature>
<feature type="transmembrane region" description="Helical" evidence="6">
    <location>
        <begin position="149"/>
        <end position="166"/>
    </location>
</feature>
<keyword evidence="3" id="KW-0406">Ion transport</keyword>
<dbReference type="InterPro" id="IPR050681">
    <property type="entry name" value="CDF/SLC30A"/>
</dbReference>
<keyword evidence="4 6" id="KW-1133">Transmembrane helix</keyword>
<feature type="transmembrane region" description="Helical" evidence="6">
    <location>
        <begin position="172"/>
        <end position="190"/>
    </location>
</feature>
<sequence length="213" mass="22652">MSGCECEINVTNAREKRTLLIVLAINAFMFVFELVLGLIAESTGLVADSLDMFADASVYSISLYAVGKSASLKGTAAKISGMVQSILAFLVLFDVLRRFILGSEPISILMIGVGAMALIANSICLALISRHRDGGVHMRASVIFSTNDVIANIGVILSGVLVWAIGSRYPDLIIGLGISAVVLRGGFRIMKEARDDQTRAETCSCTGSEKCVK</sequence>
<dbReference type="Pfam" id="PF01545">
    <property type="entry name" value="Cation_efflux"/>
    <property type="match status" value="1"/>
</dbReference>
<feature type="transmembrane region" description="Helical" evidence="6">
    <location>
        <begin position="52"/>
        <end position="67"/>
    </location>
</feature>
<proteinExistence type="predicted"/>
<dbReference type="InterPro" id="IPR027469">
    <property type="entry name" value="Cation_efflux_TMD_sf"/>
</dbReference>
<keyword evidence="2 6" id="KW-0812">Transmembrane</keyword>
<evidence type="ECO:0000256" key="1">
    <source>
        <dbReference type="ARBA" id="ARBA00004141"/>
    </source>
</evidence>
<dbReference type="InterPro" id="IPR058533">
    <property type="entry name" value="Cation_efflux_TM"/>
</dbReference>
<evidence type="ECO:0000256" key="4">
    <source>
        <dbReference type="ARBA" id="ARBA00022989"/>
    </source>
</evidence>
<protein>
    <submittedName>
        <fullName evidence="8">Cation efflux protein</fullName>
    </submittedName>
</protein>
<dbReference type="AlphaFoldDB" id="A0A653A9R1"/>
<dbReference type="PANTHER" id="PTHR11562">
    <property type="entry name" value="CATION EFFLUX PROTEIN/ ZINC TRANSPORTER"/>
    <property type="match status" value="1"/>
</dbReference>
<keyword evidence="5 6" id="KW-0472">Membrane</keyword>
<evidence type="ECO:0000259" key="7">
    <source>
        <dbReference type="Pfam" id="PF01545"/>
    </source>
</evidence>
<comment type="subcellular location">
    <subcellularLocation>
        <location evidence="1">Membrane</location>
        <topology evidence="1">Multi-pass membrane protein</topology>
    </subcellularLocation>
</comment>
<keyword evidence="3" id="KW-0862">Zinc</keyword>
<dbReference type="GO" id="GO:0005886">
    <property type="term" value="C:plasma membrane"/>
    <property type="evidence" value="ECO:0007669"/>
    <property type="project" value="TreeGrafter"/>
</dbReference>
<evidence type="ECO:0000256" key="3">
    <source>
        <dbReference type="ARBA" id="ARBA00022906"/>
    </source>
</evidence>
<evidence type="ECO:0000256" key="5">
    <source>
        <dbReference type="ARBA" id="ARBA00023136"/>
    </source>
</evidence>
<feature type="domain" description="Cation efflux protein transmembrane" evidence="7">
    <location>
        <begin position="19"/>
        <end position="194"/>
    </location>
</feature>
<dbReference type="EMBL" id="UPXX01000029">
    <property type="protein sequence ID" value="VBB44816.1"/>
    <property type="molecule type" value="Genomic_DNA"/>
</dbReference>
<feature type="transmembrane region" description="Helical" evidence="6">
    <location>
        <begin position="106"/>
        <end position="128"/>
    </location>
</feature>
<gene>
    <name evidence="8" type="ORF">TRIP_B350010</name>
</gene>
<name>A0A653A9R1_UNCDX</name>
<evidence type="ECO:0000256" key="2">
    <source>
        <dbReference type="ARBA" id="ARBA00022692"/>
    </source>
</evidence>
<keyword evidence="3" id="KW-0813">Transport</keyword>
<dbReference type="Gene3D" id="1.20.1510.10">
    <property type="entry name" value="Cation efflux protein transmembrane domain"/>
    <property type="match status" value="1"/>
</dbReference>
<dbReference type="PANTHER" id="PTHR11562:SF17">
    <property type="entry name" value="RE54080P-RELATED"/>
    <property type="match status" value="1"/>
</dbReference>